<reference evidence="1" key="1">
    <citation type="submission" date="2022-07" db="EMBL/GenBank/DDBJ databases">
        <title>Phylogenomic reconstructions and comparative analyses of Kickxellomycotina fungi.</title>
        <authorList>
            <person name="Reynolds N.K."/>
            <person name="Stajich J.E."/>
            <person name="Barry K."/>
            <person name="Grigoriev I.V."/>
            <person name="Crous P."/>
            <person name="Smith M.E."/>
        </authorList>
    </citation>
    <scope>NUCLEOTIDE SEQUENCE</scope>
    <source>
        <strain evidence="1">Benny 63K</strain>
    </source>
</reference>
<gene>
    <name evidence="1" type="ORF">LPJ66_004696</name>
</gene>
<sequence>MKILVQTVCMSLDRRWIVEKIISNLCCAVDSKLPLVNHEQLRNLWETESKNCRQSCERYPRNYHCWVYRWWCFSQIFQQFNLENRACCQGQVQSALFKAELAQVAQWIEHHPADYAACHYFHLLVDTVLRGPSGAVSANQSTTQDINRAVLKQLDHTESSIRSLYASYESVWYHRRWCILTVANDDRAVIAATVDEELEFADSVLKRNENDQTIFDLVTKHKAWLAVELC</sequence>
<comment type="caution">
    <text evidence="1">The sequence shown here is derived from an EMBL/GenBank/DDBJ whole genome shotgun (WGS) entry which is preliminary data.</text>
</comment>
<dbReference type="EMBL" id="JANBPG010000589">
    <property type="protein sequence ID" value="KAJ1895268.1"/>
    <property type="molecule type" value="Genomic_DNA"/>
</dbReference>
<protein>
    <submittedName>
        <fullName evidence="1">Uncharacterized protein</fullName>
    </submittedName>
</protein>
<proteinExistence type="predicted"/>
<evidence type="ECO:0000313" key="2">
    <source>
        <dbReference type="Proteomes" id="UP001150581"/>
    </source>
</evidence>
<name>A0ACC1INH4_9FUNG</name>
<evidence type="ECO:0000313" key="1">
    <source>
        <dbReference type="EMBL" id="KAJ1895268.1"/>
    </source>
</evidence>
<keyword evidence="2" id="KW-1185">Reference proteome</keyword>
<dbReference type="Proteomes" id="UP001150581">
    <property type="component" value="Unassembled WGS sequence"/>
</dbReference>
<accession>A0ACC1INH4</accession>
<organism evidence="1 2">
    <name type="scientific">Kickxella alabastrina</name>
    <dbReference type="NCBI Taxonomy" id="61397"/>
    <lineage>
        <taxon>Eukaryota</taxon>
        <taxon>Fungi</taxon>
        <taxon>Fungi incertae sedis</taxon>
        <taxon>Zoopagomycota</taxon>
        <taxon>Kickxellomycotina</taxon>
        <taxon>Kickxellomycetes</taxon>
        <taxon>Kickxellales</taxon>
        <taxon>Kickxellaceae</taxon>
        <taxon>Kickxella</taxon>
    </lineage>
</organism>